<dbReference type="Pfam" id="PF10156">
    <property type="entry name" value="Med17"/>
    <property type="match status" value="1"/>
</dbReference>
<evidence type="ECO:0000256" key="6">
    <source>
        <dbReference type="ARBA" id="ARBA00023242"/>
    </source>
</evidence>
<dbReference type="InterPro" id="IPR019313">
    <property type="entry name" value="Mediator_Med17"/>
</dbReference>
<comment type="subcellular location">
    <subcellularLocation>
        <location evidence="1 8">Nucleus</location>
    </subcellularLocation>
</comment>
<comment type="function">
    <text evidence="8">Component of the Mediator complex, a coactivator involved in the regulated transcription of nearly all RNA polymerase II-dependent genes. Mediator functions as a bridge to convey information from gene-specific regulatory proteins to the basal RNA polymerase II transcription machinery. Mediator is recruited to promoters by direct interactions with regulatory proteins and serves as a scaffold for the assembly of a functional preinitiation complex with RNA polymerase II and the general transcription factors.</text>
</comment>
<comment type="similarity">
    <text evidence="2 8">Belongs to the Mediator complex subunit 17 family.</text>
</comment>
<keyword evidence="5 8" id="KW-0804">Transcription</keyword>
<keyword evidence="6 8" id="KW-0539">Nucleus</keyword>
<gene>
    <name evidence="8" type="primary">MED17</name>
    <name evidence="10" type="ORF">BDW02DRAFT_628048</name>
</gene>
<evidence type="ECO:0000256" key="1">
    <source>
        <dbReference type="ARBA" id="ARBA00004123"/>
    </source>
</evidence>
<evidence type="ECO:0000313" key="11">
    <source>
        <dbReference type="Proteomes" id="UP000800040"/>
    </source>
</evidence>
<dbReference type="PANTHER" id="PTHR13114:SF7">
    <property type="entry name" value="MEDIATOR OF RNA POLYMERASE II TRANSCRIPTION SUBUNIT 17"/>
    <property type="match status" value="1"/>
</dbReference>
<evidence type="ECO:0000256" key="5">
    <source>
        <dbReference type="ARBA" id="ARBA00023163"/>
    </source>
</evidence>
<protein>
    <recommendedName>
        <fullName evidence="3 8">Mediator of RNA polymerase II transcription subunit 17</fullName>
    </recommendedName>
    <alternativeName>
        <fullName evidence="7 8">Mediator complex subunit 17</fullName>
    </alternativeName>
</protein>
<dbReference type="Proteomes" id="UP000800040">
    <property type="component" value="Unassembled WGS sequence"/>
</dbReference>
<evidence type="ECO:0000256" key="2">
    <source>
        <dbReference type="ARBA" id="ARBA00005635"/>
    </source>
</evidence>
<dbReference type="GO" id="GO:0016592">
    <property type="term" value="C:mediator complex"/>
    <property type="evidence" value="ECO:0007669"/>
    <property type="project" value="InterPro"/>
</dbReference>
<name>A0A6A5KGC7_9PLEO</name>
<feature type="region of interest" description="Disordered" evidence="9">
    <location>
        <begin position="622"/>
        <end position="645"/>
    </location>
</feature>
<evidence type="ECO:0000256" key="7">
    <source>
        <dbReference type="ARBA" id="ARBA00032014"/>
    </source>
</evidence>
<evidence type="ECO:0000256" key="3">
    <source>
        <dbReference type="ARBA" id="ARBA00019610"/>
    </source>
</evidence>
<sequence length="657" mass="73982">MMDSLGSVTLRPWPAPQEELSQEDLLFKIEQLASERGHLRNITEQSLQEDIDAGKHVPEATVEADSADLDEKEKDAPSGQDQRDKVFKAAQEMYSHLEWAKFAATNALDLVSLVLSQDPNKRSLTFFSPNFRDQGLNQGIPFGSFGISRENHEHHNRRPEEVQRMQDLEHRQKVVAQGARMGALDSAVDEILKAAKHLEKEMRRETKYWHEIVSVSDKGWPIQRLRQNARHAPFAVRYGLPEASDHFKARGFAPLQMDKDGSIILDPTLALKPKTFRVRVSVDGNITGTSQLSVEDDFANQSLEKSIQLARDSLLEEELYYEMSLEVRHLLAYGVDFRDSVIYVDAPRLGNASQDRKLLIDCIPRNDPVAGGQGHEHDWLARNVAEALRLLLAHEHSMRLYRRSQLPPPLTARTREKPPPPLLRTLLAVIRHVEGVDSLYVYLGLVTKTLYTAGLDVALNTTRETAWASLAETLKASRKDLSATDQLLEIFMKPFDGKATLTLPTSNGVQPETLTVVTRTIIGQPTFGTEHKLTLSSAMTSDLGLFHQHKFATVEEVKSYLDWLISLHITHRLLKSEYSSYAQIRSQDPRLTVRCKESKKGEPSLKDIKVQLNDGQLKATLMAADSPPESDDAEQSHTWSGPDDNAALREVIRNWVG</sequence>
<dbReference type="GO" id="GO:0070847">
    <property type="term" value="C:core mediator complex"/>
    <property type="evidence" value="ECO:0007669"/>
    <property type="project" value="TreeGrafter"/>
</dbReference>
<keyword evidence="4 8" id="KW-0805">Transcription regulation</keyword>
<dbReference type="AlphaFoldDB" id="A0A6A5KGC7"/>
<dbReference type="PANTHER" id="PTHR13114">
    <property type="entry name" value="MEDIATOR OF RNA POLYMERASE II TRANSCRIPTION SUBUNIT 17"/>
    <property type="match status" value="1"/>
</dbReference>
<proteinExistence type="inferred from homology"/>
<dbReference type="GO" id="GO:0003712">
    <property type="term" value="F:transcription coregulator activity"/>
    <property type="evidence" value="ECO:0007669"/>
    <property type="project" value="InterPro"/>
</dbReference>
<keyword evidence="8" id="KW-0010">Activator</keyword>
<evidence type="ECO:0000256" key="8">
    <source>
        <dbReference type="RuleBase" id="RU364140"/>
    </source>
</evidence>
<comment type="subunit">
    <text evidence="8">Component of the Mediator complex.</text>
</comment>
<evidence type="ECO:0000256" key="4">
    <source>
        <dbReference type="ARBA" id="ARBA00023015"/>
    </source>
</evidence>
<feature type="compositionally biased region" description="Basic and acidic residues" evidence="9">
    <location>
        <begin position="69"/>
        <end position="83"/>
    </location>
</feature>
<dbReference type="GO" id="GO:0006357">
    <property type="term" value="P:regulation of transcription by RNA polymerase II"/>
    <property type="evidence" value="ECO:0007669"/>
    <property type="project" value="InterPro"/>
</dbReference>
<dbReference type="OrthoDB" id="5319830at2759"/>
<reference evidence="10" key="1">
    <citation type="submission" date="2020-01" db="EMBL/GenBank/DDBJ databases">
        <authorList>
            <consortium name="DOE Joint Genome Institute"/>
            <person name="Haridas S."/>
            <person name="Albert R."/>
            <person name="Binder M."/>
            <person name="Bloem J."/>
            <person name="Labutti K."/>
            <person name="Salamov A."/>
            <person name="Andreopoulos B."/>
            <person name="Baker S.E."/>
            <person name="Barry K."/>
            <person name="Bills G."/>
            <person name="Bluhm B.H."/>
            <person name="Cannon C."/>
            <person name="Castanera R."/>
            <person name="Culley D.E."/>
            <person name="Daum C."/>
            <person name="Ezra D."/>
            <person name="Gonzalez J.B."/>
            <person name="Henrissat B."/>
            <person name="Kuo A."/>
            <person name="Liang C."/>
            <person name="Lipzen A."/>
            <person name="Lutzoni F."/>
            <person name="Magnuson J."/>
            <person name="Mondo S."/>
            <person name="Nolan M."/>
            <person name="Ohm R."/>
            <person name="Pangilinan J."/>
            <person name="Park H.-J."/>
            <person name="Ramirez L."/>
            <person name="Alfaro M."/>
            <person name="Sun H."/>
            <person name="Tritt A."/>
            <person name="Yoshinaga Y."/>
            <person name="Zwiers L.-H."/>
            <person name="Turgeon B.G."/>
            <person name="Goodwin S.B."/>
            <person name="Spatafora J.W."/>
            <person name="Crous P.W."/>
            <person name="Grigoriev I.V."/>
        </authorList>
    </citation>
    <scope>NUCLEOTIDE SEQUENCE</scope>
    <source>
        <strain evidence="10">P77</strain>
    </source>
</reference>
<accession>A0A6A5KGC7</accession>
<evidence type="ECO:0000313" key="10">
    <source>
        <dbReference type="EMBL" id="KAF1837305.1"/>
    </source>
</evidence>
<feature type="region of interest" description="Disordered" evidence="9">
    <location>
        <begin position="62"/>
        <end position="83"/>
    </location>
</feature>
<keyword evidence="11" id="KW-1185">Reference proteome</keyword>
<dbReference type="EMBL" id="ML975263">
    <property type="protein sequence ID" value="KAF1837305.1"/>
    <property type="molecule type" value="Genomic_DNA"/>
</dbReference>
<organism evidence="10 11">
    <name type="scientific">Decorospora gaudefroyi</name>
    <dbReference type="NCBI Taxonomy" id="184978"/>
    <lineage>
        <taxon>Eukaryota</taxon>
        <taxon>Fungi</taxon>
        <taxon>Dikarya</taxon>
        <taxon>Ascomycota</taxon>
        <taxon>Pezizomycotina</taxon>
        <taxon>Dothideomycetes</taxon>
        <taxon>Pleosporomycetidae</taxon>
        <taxon>Pleosporales</taxon>
        <taxon>Pleosporineae</taxon>
        <taxon>Pleosporaceae</taxon>
        <taxon>Decorospora</taxon>
    </lineage>
</organism>
<evidence type="ECO:0000256" key="9">
    <source>
        <dbReference type="SAM" id="MobiDB-lite"/>
    </source>
</evidence>